<proteinExistence type="predicted"/>
<name>A0AAN9BU06_9CAEN</name>
<keyword evidence="2" id="KW-1185">Reference proteome</keyword>
<organism evidence="1 2">
    <name type="scientific">Littorina saxatilis</name>
    <dbReference type="NCBI Taxonomy" id="31220"/>
    <lineage>
        <taxon>Eukaryota</taxon>
        <taxon>Metazoa</taxon>
        <taxon>Spiralia</taxon>
        <taxon>Lophotrochozoa</taxon>
        <taxon>Mollusca</taxon>
        <taxon>Gastropoda</taxon>
        <taxon>Caenogastropoda</taxon>
        <taxon>Littorinimorpha</taxon>
        <taxon>Littorinoidea</taxon>
        <taxon>Littorinidae</taxon>
        <taxon>Littorina</taxon>
    </lineage>
</organism>
<comment type="caution">
    <text evidence="1">The sequence shown here is derived from an EMBL/GenBank/DDBJ whole genome shotgun (WGS) entry which is preliminary data.</text>
</comment>
<gene>
    <name evidence="1" type="ORF">V1264_011995</name>
</gene>
<evidence type="ECO:0000313" key="2">
    <source>
        <dbReference type="Proteomes" id="UP001374579"/>
    </source>
</evidence>
<dbReference type="EMBL" id="JBAMIC010000002">
    <property type="protein sequence ID" value="KAK7112556.1"/>
    <property type="molecule type" value="Genomic_DNA"/>
</dbReference>
<accession>A0AAN9BU06</accession>
<dbReference type="Proteomes" id="UP001374579">
    <property type="component" value="Unassembled WGS sequence"/>
</dbReference>
<reference evidence="1 2" key="1">
    <citation type="submission" date="2024-02" db="EMBL/GenBank/DDBJ databases">
        <title>Chromosome-scale genome assembly of the rough periwinkle Littorina saxatilis.</title>
        <authorList>
            <person name="De Jode A."/>
            <person name="Faria R."/>
            <person name="Formenti G."/>
            <person name="Sims Y."/>
            <person name="Smith T.P."/>
            <person name="Tracey A."/>
            <person name="Wood J.M.D."/>
            <person name="Zagrodzka Z.B."/>
            <person name="Johannesson K."/>
            <person name="Butlin R.K."/>
            <person name="Leder E.H."/>
        </authorList>
    </citation>
    <scope>NUCLEOTIDE SEQUENCE [LARGE SCALE GENOMIC DNA]</scope>
    <source>
        <strain evidence="1">Snail1</strain>
        <tissue evidence="1">Muscle</tissue>
    </source>
</reference>
<dbReference type="SUPFAM" id="SSF49299">
    <property type="entry name" value="PKD domain"/>
    <property type="match status" value="1"/>
</dbReference>
<dbReference type="AlphaFoldDB" id="A0AAN9BU06"/>
<evidence type="ECO:0000313" key="1">
    <source>
        <dbReference type="EMBL" id="KAK7112556.1"/>
    </source>
</evidence>
<sequence length="153" mass="17007">MDGSNTTEIISVVIYNQHRVEGLEVVGLDAYNNLRAVINVSVTLQATVTGGSNLKALWRIGQDVISQTYPPDVLNVTYEKTWTSPATYPVEVIVSNEQNAMSSSFNLTLGTTSDFLVVLDYIDEKGHKLSKFVCNEIILTKVFSEPIAWHLRE</sequence>
<protein>
    <submittedName>
        <fullName evidence="1">Uncharacterized protein</fullName>
    </submittedName>
</protein>
<dbReference type="InterPro" id="IPR035986">
    <property type="entry name" value="PKD_dom_sf"/>
</dbReference>